<dbReference type="AlphaFoldDB" id="A0A813EBR3"/>
<accession>A0A813EBR3</accession>
<reference evidence="2" key="1">
    <citation type="submission" date="2021-02" db="EMBL/GenBank/DDBJ databases">
        <authorList>
            <person name="Dougan E. K."/>
            <person name="Rhodes N."/>
            <person name="Thang M."/>
            <person name="Chan C."/>
        </authorList>
    </citation>
    <scope>NUCLEOTIDE SEQUENCE</scope>
</reference>
<dbReference type="InterPro" id="IPR011990">
    <property type="entry name" value="TPR-like_helical_dom_sf"/>
</dbReference>
<organism evidence="2 3">
    <name type="scientific">Polarella glacialis</name>
    <name type="common">Dinoflagellate</name>
    <dbReference type="NCBI Taxonomy" id="89957"/>
    <lineage>
        <taxon>Eukaryota</taxon>
        <taxon>Sar</taxon>
        <taxon>Alveolata</taxon>
        <taxon>Dinophyceae</taxon>
        <taxon>Suessiales</taxon>
        <taxon>Suessiaceae</taxon>
        <taxon>Polarella</taxon>
    </lineage>
</organism>
<dbReference type="GO" id="GO:0003729">
    <property type="term" value="F:mRNA binding"/>
    <property type="evidence" value="ECO:0007669"/>
    <property type="project" value="TreeGrafter"/>
</dbReference>
<feature type="compositionally biased region" description="Low complexity" evidence="1">
    <location>
        <begin position="12"/>
        <end position="21"/>
    </location>
</feature>
<evidence type="ECO:0000313" key="2">
    <source>
        <dbReference type="EMBL" id="CAE8597943.1"/>
    </source>
</evidence>
<gene>
    <name evidence="2" type="ORF">PGLA1383_LOCUS16363</name>
</gene>
<evidence type="ECO:0000256" key="1">
    <source>
        <dbReference type="SAM" id="MobiDB-lite"/>
    </source>
</evidence>
<name>A0A813EBR3_POLGL</name>
<sequence>MRGYAGADLHYQQQQQQQQQQLHSRGPEFAKRGHSCKTGAGRCQDVCWSRALVADRLQTWPSTARAAAAAAGTWCSDWLSPGWSSTPVPLLDRWRHLRKRFDKTSWFSSMAGECNSRRCGQKVGFTARLLTAWVRQRAAETSDLRWTYPPTALQASCEEPGSSSGRPPVQASTAEPCATRGERLRQYTTAMMRLRGKACAEEVRGLLRKMEAEHLEPSTISYNAGITVCARSSFWTEAVQLLTVMQVRALQLSAASCSSALEALSCSSGPARPSGAHNNNNNRLLAASWTGALQLLRQWVLARGLEPNIVNWNAVVSACDKGGQWQWALALLRGCAIDGIRCDAMTANSAISACGRQVLWTCAFQLLRSMQVMELKPSSVTYNSVLHASRGERPVQAMQLLSAMRKALLETDSFSFNSAMAASGGKQAWDQTFALLADLRDRHVSPDVMTSGVALRALASAGRWSEALSCLLFMRRSAYPLSTVSFAALCAAYRGVAADTWVQSLFRQLRAAGLEADLLVCNAALASVAAASGGAWSEALGLMQNFRIRGLCPDLVTWNSALHATCSGSGSRWAKALLLCAQLLAVGVRADAITCGTTIDSCSKALQWEVAVGLLSTMRHVSISGEIVEYNAALSSLERLGSWQNAASVLAYLQLRGPRPDALTISALLGAQARAAQWSRSLEQMESARNHAFHVDALSRSAAISACSNRGYWRRALVLLCGDRTTRPIAGQGGCIKVSPATFSAAMDVCASGSLWKLALSLLALVPSARLEPSQAASTAAAKSCLAAGRWAAAAAALQILSREKSQTETPDAATFAAAVSSCQAGSQFTSAAELLDCCASAVHFPADPQ</sequence>
<dbReference type="OrthoDB" id="470850at2759"/>
<comment type="caution">
    <text evidence="2">The sequence shown here is derived from an EMBL/GenBank/DDBJ whole genome shotgun (WGS) entry which is preliminary data.</text>
</comment>
<feature type="non-terminal residue" evidence="2">
    <location>
        <position position="850"/>
    </location>
</feature>
<feature type="region of interest" description="Disordered" evidence="1">
    <location>
        <begin position="1"/>
        <end position="39"/>
    </location>
</feature>
<protein>
    <recommendedName>
        <fullName evidence="4">Pentatricopeptide repeat-containing protein, chloroplastic</fullName>
    </recommendedName>
</protein>
<keyword evidence="3" id="KW-1185">Reference proteome</keyword>
<evidence type="ECO:0008006" key="4">
    <source>
        <dbReference type="Google" id="ProtNLM"/>
    </source>
</evidence>
<feature type="compositionally biased region" description="Polar residues" evidence="1">
    <location>
        <begin position="161"/>
        <end position="173"/>
    </location>
</feature>
<dbReference type="Proteomes" id="UP000654075">
    <property type="component" value="Unassembled WGS sequence"/>
</dbReference>
<feature type="region of interest" description="Disordered" evidence="1">
    <location>
        <begin position="155"/>
        <end position="177"/>
    </location>
</feature>
<dbReference type="Gene3D" id="1.25.40.10">
    <property type="entry name" value="Tetratricopeptide repeat domain"/>
    <property type="match status" value="6"/>
</dbReference>
<dbReference type="PANTHER" id="PTHR47938">
    <property type="entry name" value="RESPIRATORY COMPLEX I CHAPERONE (CIA84), PUTATIVE (AFU_ORTHOLOGUE AFUA_2G06020)-RELATED"/>
    <property type="match status" value="1"/>
</dbReference>
<dbReference type="PANTHER" id="PTHR47938:SF35">
    <property type="entry name" value="PENTATRICOPEPTIDE REPEAT-CONTAINING PROTEIN 4, MITOCHONDRIAL-RELATED"/>
    <property type="match status" value="1"/>
</dbReference>
<proteinExistence type="predicted"/>
<dbReference type="InterPro" id="IPR002885">
    <property type="entry name" value="PPR_rpt"/>
</dbReference>
<evidence type="ECO:0000313" key="3">
    <source>
        <dbReference type="Proteomes" id="UP000654075"/>
    </source>
</evidence>
<dbReference type="Pfam" id="PF13812">
    <property type="entry name" value="PPR_3"/>
    <property type="match status" value="1"/>
</dbReference>
<dbReference type="EMBL" id="CAJNNV010009906">
    <property type="protein sequence ID" value="CAE8597943.1"/>
    <property type="molecule type" value="Genomic_DNA"/>
</dbReference>